<comment type="similarity">
    <text evidence="1 4">Belongs to the CKS family.</text>
</comment>
<keyword evidence="3 4" id="KW-0131">Cell cycle</keyword>
<dbReference type="GO" id="GO:0016301">
    <property type="term" value="F:kinase activity"/>
    <property type="evidence" value="ECO:0007669"/>
    <property type="project" value="UniProtKB-KW"/>
</dbReference>
<feature type="compositionally biased region" description="Polar residues" evidence="5">
    <location>
        <begin position="91"/>
        <end position="106"/>
    </location>
</feature>
<dbReference type="GO" id="GO:0051301">
    <property type="term" value="P:cell division"/>
    <property type="evidence" value="ECO:0007669"/>
    <property type="project" value="UniProtKB-UniRule"/>
</dbReference>
<evidence type="ECO:0000256" key="1">
    <source>
        <dbReference type="ARBA" id="ARBA00007782"/>
    </source>
</evidence>
<dbReference type="InterPro" id="IPR036858">
    <property type="entry name" value="Cyclin-dep_kinase_reg-sub_sf"/>
</dbReference>
<dbReference type="PANTHER" id="PTHR23415">
    <property type="entry name" value="CYCLIN-DEPENDENT KINASES REGULATORY SUBUNIT/60S RIBOSOME SUBUNIT BIOGENESIS PROTEIN NIP7"/>
    <property type="match status" value="1"/>
</dbReference>
<dbReference type="FunFam" id="3.30.170.10:FF:000001">
    <property type="entry name" value="Cyclin-dependent kinases regulatory subunit"/>
    <property type="match status" value="1"/>
</dbReference>
<evidence type="ECO:0000256" key="5">
    <source>
        <dbReference type="SAM" id="MobiDB-lite"/>
    </source>
</evidence>
<organism evidence="6 7">
    <name type="scientific">Piromyces finnis</name>
    <dbReference type="NCBI Taxonomy" id="1754191"/>
    <lineage>
        <taxon>Eukaryota</taxon>
        <taxon>Fungi</taxon>
        <taxon>Fungi incertae sedis</taxon>
        <taxon>Chytridiomycota</taxon>
        <taxon>Chytridiomycota incertae sedis</taxon>
        <taxon>Neocallimastigomycetes</taxon>
        <taxon>Neocallimastigales</taxon>
        <taxon>Neocallimastigaceae</taxon>
        <taxon>Piromyces</taxon>
    </lineage>
</organism>
<dbReference type="SMART" id="SM01084">
    <property type="entry name" value="CKS"/>
    <property type="match status" value="1"/>
</dbReference>
<evidence type="ECO:0000313" key="7">
    <source>
        <dbReference type="Proteomes" id="UP000193719"/>
    </source>
</evidence>
<comment type="caution">
    <text evidence="6">The sequence shown here is derived from an EMBL/GenBank/DDBJ whole genome shotgun (WGS) entry which is preliminary data.</text>
</comment>
<dbReference type="PRINTS" id="PR00296">
    <property type="entry name" value="CYCLINKINASE"/>
</dbReference>
<dbReference type="SUPFAM" id="SSF55637">
    <property type="entry name" value="Cell cycle regulatory proteins"/>
    <property type="match status" value="1"/>
</dbReference>
<evidence type="ECO:0000256" key="3">
    <source>
        <dbReference type="ARBA" id="ARBA00023306"/>
    </source>
</evidence>
<protein>
    <recommendedName>
        <fullName evidence="4">Cyclin-dependent kinases regulatory subunit</fullName>
    </recommendedName>
</protein>
<accession>A0A1Y1VER3</accession>
<evidence type="ECO:0000256" key="4">
    <source>
        <dbReference type="RuleBase" id="RU311113"/>
    </source>
</evidence>
<dbReference type="EMBL" id="MCFH01000011">
    <property type="protein sequence ID" value="ORX54326.1"/>
    <property type="molecule type" value="Genomic_DNA"/>
</dbReference>
<keyword evidence="6" id="KW-0418">Kinase</keyword>
<dbReference type="STRING" id="1754191.A0A1Y1VER3"/>
<keyword evidence="7" id="KW-1185">Reference proteome</keyword>
<gene>
    <name evidence="6" type="ORF">BCR36DRAFT_283558</name>
</gene>
<dbReference type="Gene3D" id="3.30.170.10">
    <property type="entry name" value="Cyclin-dependent kinase, regulatory subunit"/>
    <property type="match status" value="1"/>
</dbReference>
<dbReference type="AlphaFoldDB" id="A0A1Y1VER3"/>
<reference evidence="6 7" key="1">
    <citation type="submission" date="2016-08" db="EMBL/GenBank/DDBJ databases">
        <title>Genomes of anaerobic fungi encode conserved fungal cellulosomes for biomass hydrolysis.</title>
        <authorList>
            <consortium name="DOE Joint Genome Institute"/>
            <person name="Haitjema C.H."/>
            <person name="Gilmore S.P."/>
            <person name="Henske J.K."/>
            <person name="Solomon K.V."/>
            <person name="De Groot R."/>
            <person name="Kuo A."/>
            <person name="Mondo S.J."/>
            <person name="Salamov A.A."/>
            <person name="Labutti K."/>
            <person name="Zhao Z."/>
            <person name="Chiniquy J."/>
            <person name="Barry K."/>
            <person name="Brewer H.M."/>
            <person name="Purvine S.O."/>
            <person name="Wright A.T."/>
            <person name="Boxma B."/>
            <person name="Van Alen T."/>
            <person name="Hackstein J.H."/>
            <person name="Baker S.E."/>
            <person name="Grigoriev I.V."/>
            <person name="O'Malley M.A."/>
        </authorList>
    </citation>
    <scope>NUCLEOTIDE SEQUENCE [LARGE SCALE GENOMIC DNA]</scope>
    <source>
        <strain evidence="7">finn</strain>
    </source>
</reference>
<reference evidence="6 7" key="2">
    <citation type="submission" date="2016-08" db="EMBL/GenBank/DDBJ databases">
        <title>Pervasive Adenine N6-methylation of Active Genes in Fungi.</title>
        <authorList>
            <consortium name="DOE Joint Genome Institute"/>
            <person name="Mondo S.J."/>
            <person name="Dannebaum R.O."/>
            <person name="Kuo R.C."/>
            <person name="Labutti K."/>
            <person name="Haridas S."/>
            <person name="Kuo A."/>
            <person name="Salamov A."/>
            <person name="Ahrendt S.R."/>
            <person name="Lipzen A."/>
            <person name="Sullivan W."/>
            <person name="Andreopoulos W.B."/>
            <person name="Clum A."/>
            <person name="Lindquist E."/>
            <person name="Daum C."/>
            <person name="Ramamoorthy G.K."/>
            <person name="Gryganskyi A."/>
            <person name="Culley D."/>
            <person name="Magnuson J.K."/>
            <person name="James T.Y."/>
            <person name="O'Malley M.A."/>
            <person name="Stajich J.E."/>
            <person name="Spatafora J.W."/>
            <person name="Visel A."/>
            <person name="Grigoriev I.V."/>
        </authorList>
    </citation>
    <scope>NUCLEOTIDE SEQUENCE [LARGE SCALE GENOMIC DNA]</scope>
    <source>
        <strain evidence="7">finn</strain>
    </source>
</reference>
<keyword evidence="2 4" id="KW-0132">Cell division</keyword>
<dbReference type="InterPro" id="IPR000789">
    <property type="entry name" value="Cyclin-dep_kinase_reg-sub"/>
</dbReference>
<sequence>MQKLHDIKEHIDKIFYSDRYYDDVFEYRHVVLPKQIARWLPPKKILSEEEWRSFGVRQSLGWEHYMIHAPEPHILLFRREKDYQKKYGNNLKPTTANNNSVGGMAG</sequence>
<comment type="function">
    <text evidence="4">Binds to the catalytic subunit of the cyclin dependent kinases and is essential for their biological function.</text>
</comment>
<proteinExistence type="inferred from homology"/>
<dbReference type="Pfam" id="PF01111">
    <property type="entry name" value="CKS"/>
    <property type="match status" value="1"/>
</dbReference>
<dbReference type="OrthoDB" id="440676at2759"/>
<keyword evidence="6" id="KW-0808">Transferase</keyword>
<dbReference type="PROSITE" id="PS00944">
    <property type="entry name" value="CKS_1"/>
    <property type="match status" value="1"/>
</dbReference>
<dbReference type="PROSITE" id="PS00945">
    <property type="entry name" value="CKS_2"/>
    <property type="match status" value="1"/>
</dbReference>
<evidence type="ECO:0000256" key="2">
    <source>
        <dbReference type="ARBA" id="ARBA00022618"/>
    </source>
</evidence>
<evidence type="ECO:0000313" key="6">
    <source>
        <dbReference type="EMBL" id="ORX54326.1"/>
    </source>
</evidence>
<dbReference type="GO" id="GO:0016538">
    <property type="term" value="F:cyclin-dependent protein serine/threonine kinase regulator activity"/>
    <property type="evidence" value="ECO:0007669"/>
    <property type="project" value="InterPro"/>
</dbReference>
<dbReference type="Proteomes" id="UP000193719">
    <property type="component" value="Unassembled WGS sequence"/>
</dbReference>
<name>A0A1Y1VER3_9FUNG</name>
<feature type="region of interest" description="Disordered" evidence="5">
    <location>
        <begin position="87"/>
        <end position="106"/>
    </location>
</feature>